<evidence type="ECO:0000256" key="7">
    <source>
        <dbReference type="SAM" id="Phobius"/>
    </source>
</evidence>
<protein>
    <recommendedName>
        <fullName evidence="8">ComEC/Rec2-related protein domain-containing protein</fullName>
    </recommendedName>
</protein>
<dbReference type="InterPro" id="IPR052159">
    <property type="entry name" value="Competence_DNA_uptake"/>
</dbReference>
<feature type="transmembrane region" description="Helical" evidence="7">
    <location>
        <begin position="80"/>
        <end position="98"/>
    </location>
</feature>
<keyword evidence="2" id="KW-1003">Cell membrane</keyword>
<comment type="subcellular location">
    <subcellularLocation>
        <location evidence="1">Cell membrane</location>
        <topology evidence="1">Multi-pass membrane protein</topology>
    </subcellularLocation>
</comment>
<keyword evidence="5 7" id="KW-0472">Membrane</keyword>
<dbReference type="AlphaFoldDB" id="A0A511JPW3"/>
<dbReference type="PANTHER" id="PTHR30619:SF1">
    <property type="entry name" value="RECOMBINATION PROTEIN 2"/>
    <property type="match status" value="1"/>
</dbReference>
<dbReference type="Proteomes" id="UP000321049">
    <property type="component" value="Unassembled WGS sequence"/>
</dbReference>
<dbReference type="Pfam" id="PF03772">
    <property type="entry name" value="Competence"/>
    <property type="match status" value="1"/>
</dbReference>
<feature type="compositionally biased region" description="Pro residues" evidence="6">
    <location>
        <begin position="13"/>
        <end position="25"/>
    </location>
</feature>
<proteinExistence type="predicted"/>
<name>A0A511JPW3_9CELL</name>
<dbReference type="NCBIfam" id="TIGR00360">
    <property type="entry name" value="ComEC_N-term"/>
    <property type="match status" value="1"/>
</dbReference>
<evidence type="ECO:0000256" key="2">
    <source>
        <dbReference type="ARBA" id="ARBA00022475"/>
    </source>
</evidence>
<accession>A0A511JPW3</accession>
<evidence type="ECO:0000256" key="6">
    <source>
        <dbReference type="SAM" id="MobiDB-lite"/>
    </source>
</evidence>
<dbReference type="GO" id="GO:0005886">
    <property type="term" value="C:plasma membrane"/>
    <property type="evidence" value="ECO:0007669"/>
    <property type="project" value="UniProtKB-SubCell"/>
</dbReference>
<keyword evidence="4 7" id="KW-1133">Transmembrane helix</keyword>
<evidence type="ECO:0000313" key="9">
    <source>
        <dbReference type="EMBL" id="GEL99583.1"/>
    </source>
</evidence>
<evidence type="ECO:0000256" key="3">
    <source>
        <dbReference type="ARBA" id="ARBA00022692"/>
    </source>
</evidence>
<feature type="transmembrane region" description="Helical" evidence="7">
    <location>
        <begin position="382"/>
        <end position="398"/>
    </location>
</feature>
<dbReference type="PANTHER" id="PTHR30619">
    <property type="entry name" value="DNA INTERNALIZATION/COMPETENCE PROTEIN COMEC/REC2"/>
    <property type="match status" value="1"/>
</dbReference>
<evidence type="ECO:0000313" key="10">
    <source>
        <dbReference type="Proteomes" id="UP000321049"/>
    </source>
</evidence>
<dbReference type="EMBL" id="BJWH01000019">
    <property type="protein sequence ID" value="GEL99583.1"/>
    <property type="molecule type" value="Genomic_DNA"/>
</dbReference>
<feature type="transmembrane region" description="Helical" evidence="7">
    <location>
        <begin position="56"/>
        <end position="73"/>
    </location>
</feature>
<sequence length="558" mass="55009">MLARAPGRRDPIRTPPTEPGPPEVPPTEGGGRHAATATPADHAQDDIGDPPTTVDVRLIPVAVVAWLAALVVVRVPSRPALCAAVLGLVIGLGVLAVSRRPEHDETSGARRTWSGTPLGPVVALCLLASSAVLGAGASQTSARGDGLLPVLAHAGAVGRIEGVVVGDPTVLPPAWPGAPERVRTLVAVDRAAARGRESGATGQVLVLGPSSWGTVASGARVAASGRLRPGETGRRTVAVLLSSAAPDTVSAPSAPDVAAEEFREGVRSLGAALPGDAGALFAGVTVGDTSAIPDDLADALRTAGLTHVTAVSGAHFSLVAALVLALTSAVRLPRPVRAVLTVAAMAAMVLVVHPSPSVLRAAAMGAVALLGVLLGRPHRAPAALGATVVLLLVADPWLAGEVGFVLSVLATAALVLLGGPLADRGAGLLGRPVATALALPVAAQLVCAPVIVLLTPAVSLYAVPANVLAAPAVAPATVLGLAAGCVAPWWSAGAEVLALGAGAACWWIGAVGRVAAAAPGSQVAWLPGWAGAALLTVAGVCVARLLVVGPGAPGRSRQ</sequence>
<keyword evidence="10" id="KW-1185">Reference proteome</keyword>
<feature type="domain" description="ComEC/Rec2-related protein" evidence="8">
    <location>
        <begin position="285"/>
        <end position="543"/>
    </location>
</feature>
<feature type="region of interest" description="Disordered" evidence="6">
    <location>
        <begin position="1"/>
        <end position="51"/>
    </location>
</feature>
<keyword evidence="3 7" id="KW-0812">Transmembrane</keyword>
<evidence type="ECO:0000256" key="5">
    <source>
        <dbReference type="ARBA" id="ARBA00023136"/>
    </source>
</evidence>
<reference evidence="9 10" key="1">
    <citation type="submission" date="2019-07" db="EMBL/GenBank/DDBJ databases">
        <title>Whole genome shotgun sequence of Cellulomonas terrae NBRC 100819.</title>
        <authorList>
            <person name="Hosoyama A."/>
            <person name="Uohara A."/>
            <person name="Ohji S."/>
            <person name="Ichikawa N."/>
        </authorList>
    </citation>
    <scope>NUCLEOTIDE SEQUENCE [LARGE SCALE GENOMIC DNA]</scope>
    <source>
        <strain evidence="9 10">NBRC 100819</strain>
    </source>
</reference>
<evidence type="ECO:0000256" key="1">
    <source>
        <dbReference type="ARBA" id="ARBA00004651"/>
    </source>
</evidence>
<feature type="transmembrane region" description="Helical" evidence="7">
    <location>
        <begin position="434"/>
        <end position="462"/>
    </location>
</feature>
<organism evidence="9 10">
    <name type="scientific">Cellulomonas terrae</name>
    <dbReference type="NCBI Taxonomy" id="311234"/>
    <lineage>
        <taxon>Bacteria</taxon>
        <taxon>Bacillati</taxon>
        <taxon>Actinomycetota</taxon>
        <taxon>Actinomycetes</taxon>
        <taxon>Micrococcales</taxon>
        <taxon>Cellulomonadaceae</taxon>
        <taxon>Cellulomonas</taxon>
    </lineage>
</organism>
<feature type="transmembrane region" description="Helical" evidence="7">
    <location>
        <begin position="468"/>
        <end position="489"/>
    </location>
</feature>
<gene>
    <name evidence="9" type="ORF">CTE05_31300</name>
</gene>
<feature type="transmembrane region" description="Helical" evidence="7">
    <location>
        <begin position="496"/>
        <end position="516"/>
    </location>
</feature>
<comment type="caution">
    <text evidence="9">The sequence shown here is derived from an EMBL/GenBank/DDBJ whole genome shotgun (WGS) entry which is preliminary data.</text>
</comment>
<feature type="transmembrane region" description="Helical" evidence="7">
    <location>
        <begin position="404"/>
        <end position="422"/>
    </location>
</feature>
<feature type="transmembrane region" description="Helical" evidence="7">
    <location>
        <begin position="118"/>
        <end position="137"/>
    </location>
</feature>
<feature type="transmembrane region" description="Helical" evidence="7">
    <location>
        <begin position="358"/>
        <end position="375"/>
    </location>
</feature>
<evidence type="ECO:0000259" key="8">
    <source>
        <dbReference type="Pfam" id="PF03772"/>
    </source>
</evidence>
<dbReference type="InterPro" id="IPR004477">
    <property type="entry name" value="ComEC_N"/>
</dbReference>
<evidence type="ECO:0000256" key="4">
    <source>
        <dbReference type="ARBA" id="ARBA00022989"/>
    </source>
</evidence>
<feature type="transmembrane region" description="Helical" evidence="7">
    <location>
        <begin position="528"/>
        <end position="547"/>
    </location>
</feature>